<keyword evidence="2" id="KW-0378">Hydrolase</keyword>
<accession>A0A345UJZ2</accession>
<evidence type="ECO:0000313" key="7">
    <source>
        <dbReference type="Proteomes" id="UP000254808"/>
    </source>
</evidence>
<dbReference type="PROSITE" id="PS00136">
    <property type="entry name" value="SUBTILASE_ASP"/>
    <property type="match status" value="1"/>
</dbReference>
<dbReference type="SUPFAM" id="SSF52743">
    <property type="entry name" value="Subtilisin-like"/>
    <property type="match status" value="1"/>
</dbReference>
<dbReference type="InterPro" id="IPR015500">
    <property type="entry name" value="Peptidase_S8_subtilisin-rel"/>
</dbReference>
<dbReference type="GO" id="GO:0016020">
    <property type="term" value="C:membrane"/>
    <property type="evidence" value="ECO:0007669"/>
    <property type="project" value="TreeGrafter"/>
</dbReference>
<dbReference type="Gene3D" id="3.40.50.200">
    <property type="entry name" value="Peptidase S8/S53 domain"/>
    <property type="match status" value="1"/>
</dbReference>
<dbReference type="KEGG" id="cprv:CYPRO_1543"/>
<feature type="domain" description="Peptidase S8/S53" evidence="5">
    <location>
        <begin position="134"/>
        <end position="256"/>
    </location>
</feature>
<comment type="caution">
    <text evidence="4">Lacks conserved residue(s) required for the propagation of feature annotation.</text>
</comment>
<dbReference type="InterPro" id="IPR000209">
    <property type="entry name" value="Peptidase_S8/S53_dom"/>
</dbReference>
<reference evidence="6 7" key="1">
    <citation type="submission" date="2018-03" db="EMBL/GenBank/DDBJ databases">
        <title>Phenotypic and genomic properties of Cyclonatronum proteinivorum gen. nov., sp. nov., a haloalkaliphilic bacteroidete from soda lakes possessing Na+-translocating rhodopsin.</title>
        <authorList>
            <person name="Toshchakov S.V."/>
            <person name="Korzhenkov A."/>
            <person name="Samarov N.I."/>
            <person name="Kublanov I.V."/>
            <person name="Muntyan M.S."/>
            <person name="Sorokin D.Y."/>
        </authorList>
    </citation>
    <scope>NUCLEOTIDE SEQUENCE [LARGE SCALE GENOMIC DNA]</scope>
    <source>
        <strain evidence="6 7">Omega</strain>
    </source>
</reference>
<keyword evidence="1" id="KW-0645">Protease</keyword>
<dbReference type="InterPro" id="IPR023827">
    <property type="entry name" value="Peptidase_S8_Asp-AS"/>
</dbReference>
<evidence type="ECO:0000259" key="5">
    <source>
        <dbReference type="Pfam" id="PF00082"/>
    </source>
</evidence>
<dbReference type="GO" id="GO:0016485">
    <property type="term" value="P:protein processing"/>
    <property type="evidence" value="ECO:0007669"/>
    <property type="project" value="TreeGrafter"/>
</dbReference>
<proteinExistence type="inferred from homology"/>
<dbReference type="PROSITE" id="PS00137">
    <property type="entry name" value="SUBTILASE_HIS"/>
    <property type="match status" value="1"/>
</dbReference>
<dbReference type="AlphaFoldDB" id="A0A345UJZ2"/>
<dbReference type="InterPro" id="IPR036852">
    <property type="entry name" value="Peptidase_S8/S53_dom_sf"/>
</dbReference>
<protein>
    <submittedName>
        <fullName evidence="6">Subtilase family protein</fullName>
    </submittedName>
</protein>
<keyword evidence="3" id="KW-0720">Serine protease</keyword>
<dbReference type="OrthoDB" id="1489355at2"/>
<evidence type="ECO:0000256" key="1">
    <source>
        <dbReference type="ARBA" id="ARBA00022670"/>
    </source>
</evidence>
<sequence>MVEENPRLSGISSVDMLSEQFNVLSMEQVFVTDPRFAERHRRHGLDRWFKIYFESEADELTVAQMYSELPEIEVAERVYQRYHMGEALSLDEILNFNDPLLPQQWHYNNTGQTGGTPGADINLFPAWNFSTGSQDVIVKVVDSGIDLQHPDLIESLWQNPVPGPENGFDGDIHGWNFANNNSNIQDTNDHGTHVSGTIAARSGNGIGVAGVAGGNEAGPGVQIMTARTFANTNGGFPQSFVYGADNGAVISNNSWGGGGAS</sequence>
<dbReference type="Pfam" id="PF00082">
    <property type="entry name" value="Peptidase_S8"/>
    <property type="match status" value="1"/>
</dbReference>
<keyword evidence="7" id="KW-1185">Reference proteome</keyword>
<dbReference type="PANTHER" id="PTHR42884:SF14">
    <property type="entry name" value="NEUROENDOCRINE CONVERTASE 1"/>
    <property type="match status" value="1"/>
</dbReference>
<evidence type="ECO:0000313" key="6">
    <source>
        <dbReference type="EMBL" id="AXJ00794.1"/>
    </source>
</evidence>
<comment type="similarity">
    <text evidence="4">Belongs to the peptidase S8 family.</text>
</comment>
<dbReference type="PANTHER" id="PTHR42884">
    <property type="entry name" value="PROPROTEIN CONVERTASE SUBTILISIN/KEXIN-RELATED"/>
    <property type="match status" value="1"/>
</dbReference>
<dbReference type="PRINTS" id="PR00723">
    <property type="entry name" value="SUBTILISIN"/>
</dbReference>
<dbReference type="GO" id="GO:0004252">
    <property type="term" value="F:serine-type endopeptidase activity"/>
    <property type="evidence" value="ECO:0007669"/>
    <property type="project" value="InterPro"/>
</dbReference>
<dbReference type="EMBL" id="CP027806">
    <property type="protein sequence ID" value="AXJ00794.1"/>
    <property type="molecule type" value="Genomic_DNA"/>
</dbReference>
<organism evidence="6 7">
    <name type="scientific">Cyclonatronum proteinivorum</name>
    <dbReference type="NCBI Taxonomy" id="1457365"/>
    <lineage>
        <taxon>Bacteria</taxon>
        <taxon>Pseudomonadati</taxon>
        <taxon>Balneolota</taxon>
        <taxon>Balneolia</taxon>
        <taxon>Balneolales</taxon>
        <taxon>Cyclonatronaceae</taxon>
        <taxon>Cyclonatronum</taxon>
    </lineage>
</organism>
<evidence type="ECO:0000256" key="3">
    <source>
        <dbReference type="ARBA" id="ARBA00022825"/>
    </source>
</evidence>
<gene>
    <name evidence="6" type="ORF">CYPRO_1543</name>
</gene>
<evidence type="ECO:0000256" key="2">
    <source>
        <dbReference type="ARBA" id="ARBA00022801"/>
    </source>
</evidence>
<dbReference type="PROSITE" id="PS51892">
    <property type="entry name" value="SUBTILASE"/>
    <property type="match status" value="1"/>
</dbReference>
<name>A0A345UJZ2_9BACT</name>
<evidence type="ECO:0000256" key="4">
    <source>
        <dbReference type="PROSITE-ProRule" id="PRU01240"/>
    </source>
</evidence>
<dbReference type="Proteomes" id="UP000254808">
    <property type="component" value="Chromosome"/>
</dbReference>
<dbReference type="InterPro" id="IPR022398">
    <property type="entry name" value="Peptidase_S8_His-AS"/>
</dbReference>